<accession>A0ABS5A401</accession>
<sequence>MRTVRPVTVAAVTALCTVLLAAGCATRGGVRVEGPASQVKPPPPAPPTSSGQAPSADAVAVLRADPEVGEKIRFLLKPCGNAQYPVDSRYEDLTGDGKADLLVSVRGCPASQPSASALSRTAVANYIYDLAVVPPRRLFGVEEAGVTVSVEPSVGFVLTRARYEPADKSCCPSGQDVSVYRWNSTAFEEMFRK</sequence>
<keyword evidence="2" id="KW-0732">Signal</keyword>
<dbReference type="Proteomes" id="UP001519363">
    <property type="component" value="Unassembled WGS sequence"/>
</dbReference>
<proteinExistence type="predicted"/>
<name>A0ABS5A401_9PSEU</name>
<organism evidence="3 4">
    <name type="scientific">Crossiella equi</name>
    <dbReference type="NCBI Taxonomy" id="130796"/>
    <lineage>
        <taxon>Bacteria</taxon>
        <taxon>Bacillati</taxon>
        <taxon>Actinomycetota</taxon>
        <taxon>Actinomycetes</taxon>
        <taxon>Pseudonocardiales</taxon>
        <taxon>Pseudonocardiaceae</taxon>
        <taxon>Crossiella</taxon>
    </lineage>
</organism>
<gene>
    <name evidence="3" type="ORF">JOF53_000125</name>
</gene>
<comment type="caution">
    <text evidence="3">The sequence shown here is derived from an EMBL/GenBank/DDBJ whole genome shotgun (WGS) entry which is preliminary data.</text>
</comment>
<feature type="signal peptide" evidence="2">
    <location>
        <begin position="1"/>
        <end position="21"/>
    </location>
</feature>
<feature type="region of interest" description="Disordered" evidence="1">
    <location>
        <begin position="32"/>
        <end position="56"/>
    </location>
</feature>
<evidence type="ECO:0000313" key="3">
    <source>
        <dbReference type="EMBL" id="MBP2471253.1"/>
    </source>
</evidence>
<protein>
    <recommendedName>
        <fullName evidence="5">Lipoprotein</fullName>
    </recommendedName>
</protein>
<evidence type="ECO:0000313" key="4">
    <source>
        <dbReference type="Proteomes" id="UP001519363"/>
    </source>
</evidence>
<reference evidence="3 4" key="1">
    <citation type="submission" date="2021-03" db="EMBL/GenBank/DDBJ databases">
        <title>Sequencing the genomes of 1000 actinobacteria strains.</title>
        <authorList>
            <person name="Klenk H.-P."/>
        </authorList>
    </citation>
    <scope>NUCLEOTIDE SEQUENCE [LARGE SCALE GENOMIC DNA]</scope>
    <source>
        <strain evidence="3 4">DSM 44580</strain>
    </source>
</reference>
<keyword evidence="4" id="KW-1185">Reference proteome</keyword>
<dbReference type="RefSeq" id="WP_209706163.1">
    <property type="nucleotide sequence ID" value="NZ_JAGIOO010000001.1"/>
</dbReference>
<feature type="chain" id="PRO_5046228818" description="Lipoprotein" evidence="2">
    <location>
        <begin position="22"/>
        <end position="193"/>
    </location>
</feature>
<evidence type="ECO:0000256" key="1">
    <source>
        <dbReference type="SAM" id="MobiDB-lite"/>
    </source>
</evidence>
<dbReference type="EMBL" id="JAGIOO010000001">
    <property type="protein sequence ID" value="MBP2471253.1"/>
    <property type="molecule type" value="Genomic_DNA"/>
</dbReference>
<dbReference type="PROSITE" id="PS51257">
    <property type="entry name" value="PROKAR_LIPOPROTEIN"/>
    <property type="match status" value="1"/>
</dbReference>
<evidence type="ECO:0000256" key="2">
    <source>
        <dbReference type="SAM" id="SignalP"/>
    </source>
</evidence>
<evidence type="ECO:0008006" key="5">
    <source>
        <dbReference type="Google" id="ProtNLM"/>
    </source>
</evidence>